<name>A0A4C1U7R8_EUMVA</name>
<evidence type="ECO:0000313" key="2">
    <source>
        <dbReference type="EMBL" id="GBP22381.1"/>
    </source>
</evidence>
<proteinExistence type="predicted"/>
<gene>
    <name evidence="2" type="ORF">EVAR_11897_1</name>
</gene>
<comment type="caution">
    <text evidence="2">The sequence shown here is derived from an EMBL/GenBank/DDBJ whole genome shotgun (WGS) entry which is preliminary data.</text>
</comment>
<dbReference type="AlphaFoldDB" id="A0A4C1U7R8"/>
<dbReference type="Proteomes" id="UP000299102">
    <property type="component" value="Unassembled WGS sequence"/>
</dbReference>
<accession>A0A4C1U7R8</accession>
<sequence length="108" mass="12602">MSIRTAIHFHSILLYWIKIKIFVTSTVTLSRYYSKKAFLKAEGKKKYNKSDEKALCECTAQCYYIVLQTTKICSFSIKRAYEPPKIRWSPPLLDIYNTRAVTRVLPAT</sequence>
<evidence type="ECO:0000256" key="1">
    <source>
        <dbReference type="SAM" id="Phobius"/>
    </source>
</evidence>
<keyword evidence="1" id="KW-0812">Transmembrane</keyword>
<keyword evidence="3" id="KW-1185">Reference proteome</keyword>
<keyword evidence="1" id="KW-0472">Membrane</keyword>
<protein>
    <submittedName>
        <fullName evidence="2">Uncharacterized protein</fullName>
    </submittedName>
</protein>
<reference evidence="2 3" key="1">
    <citation type="journal article" date="2019" name="Commun. Biol.">
        <title>The bagworm genome reveals a unique fibroin gene that provides high tensile strength.</title>
        <authorList>
            <person name="Kono N."/>
            <person name="Nakamura H."/>
            <person name="Ohtoshi R."/>
            <person name="Tomita M."/>
            <person name="Numata K."/>
            <person name="Arakawa K."/>
        </authorList>
    </citation>
    <scope>NUCLEOTIDE SEQUENCE [LARGE SCALE GENOMIC DNA]</scope>
</reference>
<organism evidence="2 3">
    <name type="scientific">Eumeta variegata</name>
    <name type="common">Bagworm moth</name>
    <name type="synonym">Eumeta japonica</name>
    <dbReference type="NCBI Taxonomy" id="151549"/>
    <lineage>
        <taxon>Eukaryota</taxon>
        <taxon>Metazoa</taxon>
        <taxon>Ecdysozoa</taxon>
        <taxon>Arthropoda</taxon>
        <taxon>Hexapoda</taxon>
        <taxon>Insecta</taxon>
        <taxon>Pterygota</taxon>
        <taxon>Neoptera</taxon>
        <taxon>Endopterygota</taxon>
        <taxon>Lepidoptera</taxon>
        <taxon>Glossata</taxon>
        <taxon>Ditrysia</taxon>
        <taxon>Tineoidea</taxon>
        <taxon>Psychidae</taxon>
        <taxon>Oiketicinae</taxon>
        <taxon>Eumeta</taxon>
    </lineage>
</organism>
<dbReference type="EMBL" id="BGZK01000139">
    <property type="protein sequence ID" value="GBP22381.1"/>
    <property type="molecule type" value="Genomic_DNA"/>
</dbReference>
<evidence type="ECO:0000313" key="3">
    <source>
        <dbReference type="Proteomes" id="UP000299102"/>
    </source>
</evidence>
<feature type="transmembrane region" description="Helical" evidence="1">
    <location>
        <begin position="12"/>
        <end position="34"/>
    </location>
</feature>
<keyword evidence="1" id="KW-1133">Transmembrane helix</keyword>